<sequence length="118" mass="13011">MNSNDKPEKSVTDKMAKDDDTIVQKAIITGLETDISGNNIEVKFKDPYGGHYENFYLAYPNQQVSGGGIYLTLLSSLANSFTVSLKLTEYVYPEGNRYISGVNIESPGIPPDPYPPWG</sequence>
<gene>
    <name evidence="1" type="ORF">H8A87_00270</name>
</gene>
<name>A0ABS0U037_9GAMM</name>
<evidence type="ECO:0000313" key="2">
    <source>
        <dbReference type="Proteomes" id="UP000696184"/>
    </source>
</evidence>
<proteinExistence type="predicted"/>
<accession>A0ABS0U037</accession>
<dbReference type="Proteomes" id="UP000696184">
    <property type="component" value="Unassembled WGS sequence"/>
</dbReference>
<keyword evidence="2" id="KW-1185">Reference proteome</keyword>
<organism evidence="1 2">
    <name type="scientific">Xenorhabdus lircayensis</name>
    <dbReference type="NCBI Taxonomy" id="2763499"/>
    <lineage>
        <taxon>Bacteria</taxon>
        <taxon>Pseudomonadati</taxon>
        <taxon>Pseudomonadota</taxon>
        <taxon>Gammaproteobacteria</taxon>
        <taxon>Enterobacterales</taxon>
        <taxon>Morganellaceae</taxon>
        <taxon>Xenorhabdus</taxon>
    </lineage>
</organism>
<comment type="caution">
    <text evidence="1">The sequence shown here is derived from an EMBL/GenBank/DDBJ whole genome shotgun (WGS) entry which is preliminary data.</text>
</comment>
<dbReference type="EMBL" id="JACOII010000004">
    <property type="protein sequence ID" value="MBI6547231.1"/>
    <property type="molecule type" value="Genomic_DNA"/>
</dbReference>
<dbReference type="RefSeq" id="WP_198688037.1">
    <property type="nucleotide sequence ID" value="NZ_CAWPUD010000038.1"/>
</dbReference>
<reference evidence="1 2" key="1">
    <citation type="submission" date="2020-08" db="EMBL/GenBank/DDBJ databases">
        <title>Description of Xenorhabdus lircayensis sp. nov., the symbiotic bacterium associated with the entomopathogenic nematode Steirnernema unicornum.</title>
        <authorList>
            <person name="Castaneda-Alvarez C."/>
            <person name="Prodan S."/>
            <person name="Zamorano A."/>
            <person name="San-Blas E."/>
            <person name="Aballay E."/>
        </authorList>
    </citation>
    <scope>NUCLEOTIDE SEQUENCE [LARGE SCALE GENOMIC DNA]</scope>
    <source>
        <strain evidence="1 2">VLS</strain>
    </source>
</reference>
<evidence type="ECO:0000313" key="1">
    <source>
        <dbReference type="EMBL" id="MBI6547231.1"/>
    </source>
</evidence>
<protein>
    <submittedName>
        <fullName evidence="1">Uncharacterized protein</fullName>
    </submittedName>
</protein>